<gene>
    <name evidence="1" type="ORF">LTS18_008461</name>
</gene>
<organism evidence="1 2">
    <name type="scientific">Coniosporium uncinatum</name>
    <dbReference type="NCBI Taxonomy" id="93489"/>
    <lineage>
        <taxon>Eukaryota</taxon>
        <taxon>Fungi</taxon>
        <taxon>Dikarya</taxon>
        <taxon>Ascomycota</taxon>
        <taxon>Pezizomycotina</taxon>
        <taxon>Dothideomycetes</taxon>
        <taxon>Dothideomycetes incertae sedis</taxon>
        <taxon>Coniosporium</taxon>
    </lineage>
</organism>
<proteinExistence type="predicted"/>
<evidence type="ECO:0000313" key="2">
    <source>
        <dbReference type="Proteomes" id="UP001186974"/>
    </source>
</evidence>
<comment type="caution">
    <text evidence="1">The sequence shown here is derived from an EMBL/GenBank/DDBJ whole genome shotgun (WGS) entry which is preliminary data.</text>
</comment>
<name>A0ACC3D1L5_9PEZI</name>
<sequence>MSPAIAAAESQWLEQLAEMRRAIADLNIPKSADTSQTYGHDLHLDDEDLSENSSDDIWNLISGDEEDVYSSDQLDMSDGIAANDSSSSTSYDDAWLKKKCQVVSQRTSGLDADNLQDQIMAVLGSDSQDDELQMLLADILGYEELDLVAELISHRKGITAAVSAALQQSANGVTGRLLTRKEREDALRRQDYEHKHKSLAPSVNRESTQYPHVYKAHDAGNTLSSHGQKYALPLGSERKDHEKYEEYSIPAAKTGVLGLGQKLVEIKEMDGLCQRTFKGYKSLNRMQSLVHPVAYQTSENMLICAPTGAGKTDAAMLAILNVISKNITPNPSEHPDAIDFTLHAEDFKIVYVAPMKALAAEVTEKLGKRLAWLGVRARELTGDMHLTKAEILDTQIIVTTPEKWDVVTRKSTGDTELVQKVRLLIIDEVHMLHDERGAVLESLVARTERQVESTQSLIRIVGLSATLPNYIDVADFLKVNRMAGLFYFDASFRPVPLEQHFIGVKGKAGTKNSRDNLDAVAFEKVKDMLSLGHQVMVF</sequence>
<dbReference type="Proteomes" id="UP001186974">
    <property type="component" value="Unassembled WGS sequence"/>
</dbReference>
<dbReference type="EMBL" id="JAWDJW010008539">
    <property type="protein sequence ID" value="KAK3060481.1"/>
    <property type="molecule type" value="Genomic_DNA"/>
</dbReference>
<protein>
    <submittedName>
        <fullName evidence="1">Uncharacterized protein</fullName>
    </submittedName>
</protein>
<accession>A0ACC3D1L5</accession>
<evidence type="ECO:0000313" key="1">
    <source>
        <dbReference type="EMBL" id="KAK3060481.1"/>
    </source>
</evidence>
<keyword evidence="2" id="KW-1185">Reference proteome</keyword>
<reference evidence="1" key="1">
    <citation type="submission" date="2024-09" db="EMBL/GenBank/DDBJ databases">
        <title>Black Yeasts Isolated from many extreme environments.</title>
        <authorList>
            <person name="Coleine C."/>
            <person name="Stajich J.E."/>
            <person name="Selbmann L."/>
        </authorList>
    </citation>
    <scope>NUCLEOTIDE SEQUENCE</scope>
    <source>
        <strain evidence="1">CCFEE 5737</strain>
    </source>
</reference>
<feature type="non-terminal residue" evidence="1">
    <location>
        <position position="538"/>
    </location>
</feature>